<evidence type="ECO:0000259" key="2">
    <source>
        <dbReference type="Pfam" id="PF13020"/>
    </source>
</evidence>
<reference evidence="4 5" key="1">
    <citation type="journal article" date="2021" name="Comput. Struct. Biotechnol. J.">
        <title>De novo genome assembly of the potent medicinal plant Rehmannia glutinosa using nanopore technology.</title>
        <authorList>
            <person name="Ma L."/>
            <person name="Dong C."/>
            <person name="Song C."/>
            <person name="Wang X."/>
            <person name="Zheng X."/>
            <person name="Niu Y."/>
            <person name="Chen S."/>
            <person name="Feng W."/>
        </authorList>
    </citation>
    <scope>NUCLEOTIDE SEQUENCE [LARGE SCALE GENOMIC DNA]</scope>
    <source>
        <strain evidence="4">DH-2019</strain>
    </source>
</reference>
<keyword evidence="5" id="KW-1185">Reference proteome</keyword>
<organism evidence="4 5">
    <name type="scientific">Rehmannia glutinosa</name>
    <name type="common">Chinese foxglove</name>
    <dbReference type="NCBI Taxonomy" id="99300"/>
    <lineage>
        <taxon>Eukaryota</taxon>
        <taxon>Viridiplantae</taxon>
        <taxon>Streptophyta</taxon>
        <taxon>Embryophyta</taxon>
        <taxon>Tracheophyta</taxon>
        <taxon>Spermatophyta</taxon>
        <taxon>Magnoliopsida</taxon>
        <taxon>eudicotyledons</taxon>
        <taxon>Gunneridae</taxon>
        <taxon>Pentapetalae</taxon>
        <taxon>asterids</taxon>
        <taxon>lamiids</taxon>
        <taxon>Lamiales</taxon>
        <taxon>Orobanchaceae</taxon>
        <taxon>Rehmannieae</taxon>
        <taxon>Rehmannia</taxon>
    </lineage>
</organism>
<dbReference type="Pfam" id="PF13020">
    <property type="entry name" value="NOV_C"/>
    <property type="match status" value="1"/>
</dbReference>
<accession>A0ABR0XR95</accession>
<dbReference type="NCBIfam" id="NF047352">
    <property type="entry name" value="P_loop_sacsin"/>
    <property type="match status" value="1"/>
</dbReference>
<feature type="region of interest" description="Disordered" evidence="1">
    <location>
        <begin position="143"/>
        <end position="172"/>
    </location>
</feature>
<feature type="domain" description="Sacsin/Nov" evidence="3">
    <location>
        <begin position="902"/>
        <end position="994"/>
    </location>
</feature>
<dbReference type="PANTHER" id="PTHR32387">
    <property type="entry name" value="WU:FJ29H11"/>
    <property type="match status" value="1"/>
</dbReference>
<protein>
    <recommendedName>
        <fullName evidence="6">Protein NO VEIN C-terminal domain-containing protein</fullName>
    </recommendedName>
</protein>
<feature type="compositionally biased region" description="Polar residues" evidence="1">
    <location>
        <begin position="163"/>
        <end position="172"/>
    </location>
</feature>
<evidence type="ECO:0000313" key="4">
    <source>
        <dbReference type="EMBL" id="KAK6161740.1"/>
    </source>
</evidence>
<name>A0ABR0XR95_REHGL</name>
<evidence type="ECO:0000259" key="3">
    <source>
        <dbReference type="Pfam" id="PF25794"/>
    </source>
</evidence>
<feature type="domain" description="Protein NO VEIN C-terminal" evidence="2">
    <location>
        <begin position="2327"/>
        <end position="2414"/>
    </location>
</feature>
<sequence length="2442" mass="275259">MSWHCIFDVTAKYDSLFSCQIRLEFVTVSSFQNLEAMRWEMVPQQVLPSAILTVHACVCEQYAANEDSEDNEYDDIQEGKNMGGSCSFSLPNVTSDHVSRCSYPSAAEEMIRLGLKSKDDCMPYTPIADLSCSANNEHSQRKRKWENTCSSSLPAKPNKRDNSNTYQKHMGSSNQKINDYSLINESLRIFVITWKEACQRTATDEVLERMLQFYNTKKRNRVKALFTSYPFVGLLNVAILDLSDEVLLLIAWSCLYRIYQVTCIKFGMCDNIYECSPAFNHTDVDGKTFDSSADYTSVNVEPAKKDVAISAQGILMHKHAVKLLLSLNIMIIFLSKKANAYFGFVGISAEDIVNKISGYFEDDIFNHRIPSQETKFLFLRKLCKCEYWLIEQYSIKEFESLGHGEYFMFLEKYMHMLPLSLQKGLMGDTRENVYLVAHLLPRQLDVLLSQALHSLWENEIINLQHVSELLARQFPLVHFKLVKSDLMENLADTLRETRFKLTSNCILFSTPLLRLNCLGAKEGIISAVTAEDAIAVFLKAPMMIDLKLWSHWDISFAPLGSIVEFLLNEVNTKELLCLVTKDGKVIRIDHSATTDSFLQVFIRGSAFETALKLLSLFALYGGERNVPLSLLKCHAQQAFEIIINNLLDMELHDDKNALMHGKPSCDQYMSEKNTPFNIGSKVPYGRGMLNKVVPVMSRFVLDCLSYLPIEFCSLAANVLISGLQSLIKDVPSAILTECKQIEQRLMLHEVGISLGIVEWVNDYRSFCSAATTGLSRGSSCLDFVKSDLNARSTIMQDVLKRHPSSSGEKLVSSQAHCHDGNYKQISSGSDSAADSVDGCNAISEKLSMFGNHINDDPARLIESIRKEEFGLGEGLSDNGNGMLEKQHARLGRALHCLSQELYSQDSHFLLELVQNADDNVYPQNVEPTLTFILQEKCIIVLNNEQGFSANNIRALCDVGNSTKKGHNAGYIGKKGIGFKSVFRVTDAPEVHSKGFHIKFDITKGQIGFVLPTVVPPCDIELYTRLASGDASHINPNAWNTCIVLPFRSSFSEALAMNNIISMFADLHPSMLLFLHRLQCIKFRNMLDDSLIIMRKEVVGDGIVQVSLGSEKMTWFLASQKLHADAVRSDVQTTDISIAFTLQETGAGELSPVLSEQPVFAFLPLRTYGLKFIVQGDFVLPSSREEVDMDSPWNQWLLSKFPDLFVSAEGSFCDLPCYKRSPGKAVTAFMSFVPLVGEAHGFFSNLPRMIISKLRLSNCLLLESEEKEWVPPCKVLRNWTDQTRSLLSDNLLHEHLGLGLLNKDIVLSESLARALGVEEYGPKILLKVVSSLCRSDNGLKSMGLSWLCYWLSAMYVMSSHSPMQTSASFGNESDFIFKLQKMPIIPLSDGKYGSLNGDTIWLHCDAANQGVNGEFVLAAFPKLLAKLQTVSPGLLAAAASIENSCSDTTVLENVTRMLYKIGVQRLSAHEILKAHILPAISDAKNAIGQKELMIEYLSFAMFHLQSSCTTCSLERSDVIAELHEKALILTNHGYKRSNEVPIHFNREYGNTVDVDKLISDLDVKWHEIDSTYLQHPITKSVSGGVLKWRTFLQEIGVTDFVQIVQVEKTVADMSLVNLKYITWDNGMVSMNSVARNWESEELFHLLSLLTTRNDVEKSKYLLEIIDRLWDDYFSDKATGYYVDSTGECKPFKSSLISILQDVPWISSNIDNELHYPKDLFHDCEAVNSVLSVNVPYTNPKVRSEKLVADICLKTQVTLDDALSVLRAWRRSESSFRARFILIVLKDLHITGKQRGWQKIAVQVDQDKVVSSMSNFYTFLWKEMNLSKKKIKESLDSGPFIFVPCTSGCPYEDDVDGVLLSPKEVYWYDSTCSIDQTNSVHPECGTVMANRPLREMLCNFYPKLHDFFVDECGVDETPPFRSYLQILLQLSAIALPHQAAKKVFEVFLRWGDALKSGSLSLDDVEYLKESLLKKEYAVLPTRQDKWVSLHASFGLICWCDDDSIGNEFKHADGIDFLYFGEFTDEENKTIQAKIVTREAIYYGPADCNFIVSLVNWVLSYAQRYMFNAYPDKYVQLKQSGFEKIRHLKIVVVEKLFYRNVIEKSDITSKKRHDCNCLLQENILYCKQGSNPHSIFLEFSRLLCDGIPVLHFANFLHMITTMAESGATEEQTEFFILNSQKVPKLPAEESLWSFQPPSLAEENCPPQKVNELNSLKFVRKSGIKSNWKPEDWKTAPGFNSSNTPSAFGLKNVVNKSLEQTSIAPTKTVSELNIEAGPKIITQGEVLLDADISLASGMNMVLDSVNFVKPDDKSERDQLSSEQALLTGRQGEIVAFKYFSEKDGNVFVKWVNEANETGLPYDVIIGSDEVSREYVEVKATKSERKNWFVISMNEWQFAIEKGESYSIAHVVFSNDSNRARVTVYKNPARLCQLGNLKLAVLMPKQQ</sequence>
<dbReference type="Pfam" id="PF25794">
    <property type="entry name" value="SACS"/>
    <property type="match status" value="1"/>
</dbReference>
<dbReference type="SUPFAM" id="SSF55874">
    <property type="entry name" value="ATPase domain of HSP90 chaperone/DNA topoisomerase II/histidine kinase"/>
    <property type="match status" value="1"/>
</dbReference>
<gene>
    <name evidence="4" type="ORF">DH2020_005121</name>
</gene>
<dbReference type="Proteomes" id="UP001318860">
    <property type="component" value="Unassembled WGS sequence"/>
</dbReference>
<evidence type="ECO:0008006" key="6">
    <source>
        <dbReference type="Google" id="ProtNLM"/>
    </source>
</evidence>
<dbReference type="EMBL" id="JABTTQ020000003">
    <property type="protein sequence ID" value="KAK6161740.1"/>
    <property type="molecule type" value="Genomic_DNA"/>
</dbReference>
<dbReference type="InterPro" id="IPR052957">
    <property type="entry name" value="Auxin_embryo_med"/>
</dbReference>
<dbReference type="InterPro" id="IPR036890">
    <property type="entry name" value="HATPase_C_sf"/>
</dbReference>
<dbReference type="Gene3D" id="3.30.565.10">
    <property type="entry name" value="Histidine kinase-like ATPase, C-terminal domain"/>
    <property type="match status" value="1"/>
</dbReference>
<dbReference type="InterPro" id="IPR058210">
    <property type="entry name" value="SACS/Nov_dom"/>
</dbReference>
<dbReference type="PANTHER" id="PTHR32387:SF0">
    <property type="entry name" value="PROTEIN NO VEIN"/>
    <property type="match status" value="1"/>
</dbReference>
<evidence type="ECO:0000313" key="5">
    <source>
        <dbReference type="Proteomes" id="UP001318860"/>
    </source>
</evidence>
<evidence type="ECO:0000256" key="1">
    <source>
        <dbReference type="SAM" id="MobiDB-lite"/>
    </source>
</evidence>
<comment type="caution">
    <text evidence="4">The sequence shown here is derived from an EMBL/GenBank/DDBJ whole genome shotgun (WGS) entry which is preliminary data.</text>
</comment>
<proteinExistence type="predicted"/>
<dbReference type="InterPro" id="IPR024975">
    <property type="entry name" value="NOV_C"/>
</dbReference>